<evidence type="ECO:0000313" key="4">
    <source>
        <dbReference type="Proteomes" id="UP000236729"/>
    </source>
</evidence>
<reference evidence="1" key="2">
    <citation type="submission" date="2016-10" db="EMBL/GenBank/DDBJ databases">
        <authorList>
            <person name="de Groot N.N."/>
        </authorList>
    </citation>
    <scope>NUCLEOTIDE SEQUENCE [LARGE SCALE GENOMIC DNA]</scope>
    <source>
        <strain evidence="1">ATCC 20501</strain>
    </source>
</reference>
<dbReference type="EMBL" id="FOME01000001">
    <property type="protein sequence ID" value="SFC68769.1"/>
    <property type="molecule type" value="Genomic_DNA"/>
</dbReference>
<dbReference type="RefSeq" id="WP_093347377.1">
    <property type="nucleotide sequence ID" value="NZ_FNVB01000002.1"/>
</dbReference>
<dbReference type="Proteomes" id="UP000236729">
    <property type="component" value="Unassembled WGS sequence"/>
</dbReference>
<protein>
    <submittedName>
        <fullName evidence="1">Uncharacterized protein</fullName>
    </submittedName>
</protein>
<sequence length="117" mass="12679">MNSVNEALQLYPELAILVGIQTLWTFWILTDPLGRPEWLVGVVSWPEHSDALWIADRQHALAARLLVATPSGGIVWQCSGTLASTIDALSKLPDPGTPGAPCEVLKPGPFWPPARLC</sequence>
<evidence type="ECO:0000313" key="2">
    <source>
        <dbReference type="EMBL" id="SFC68769.1"/>
    </source>
</evidence>
<organism evidence="1 4">
    <name type="scientific">Saccharopolyspora kobensis</name>
    <dbReference type="NCBI Taxonomy" id="146035"/>
    <lineage>
        <taxon>Bacteria</taxon>
        <taxon>Bacillati</taxon>
        <taxon>Actinomycetota</taxon>
        <taxon>Actinomycetes</taxon>
        <taxon>Pseudonocardiales</taxon>
        <taxon>Pseudonocardiaceae</taxon>
        <taxon>Saccharopolyspora</taxon>
    </lineage>
</organism>
<dbReference type="EMBL" id="FNVB01000002">
    <property type="protein sequence ID" value="SEF78901.1"/>
    <property type="molecule type" value="Genomic_DNA"/>
</dbReference>
<evidence type="ECO:0000313" key="3">
    <source>
        <dbReference type="Proteomes" id="UP000199690"/>
    </source>
</evidence>
<proteinExistence type="predicted"/>
<gene>
    <name evidence="1" type="ORF">SAMN02982929_00666</name>
    <name evidence="2" type="ORF">SAMN05216506_1011405</name>
</gene>
<accession>A0A1I1L6W3</accession>
<dbReference type="AlphaFoldDB" id="A0A1H5UWS9"/>
<keyword evidence="3" id="KW-1185">Reference proteome</keyword>
<accession>A0A1H5UWS9</accession>
<evidence type="ECO:0000313" key="1">
    <source>
        <dbReference type="EMBL" id="SEF78901.1"/>
    </source>
</evidence>
<reference evidence="3 4" key="1">
    <citation type="submission" date="2016-10" db="EMBL/GenBank/DDBJ databases">
        <authorList>
            <person name="Varghese N."/>
            <person name="Submissions S."/>
        </authorList>
    </citation>
    <scope>NUCLEOTIDE SEQUENCE [LARGE SCALE GENOMIC DNA]</scope>
    <source>
        <strain evidence="4">ATCC 20501</strain>
        <strain evidence="2 3">CGMCC 4.3529</strain>
    </source>
</reference>
<name>A0A1H5UWS9_9PSEU</name>
<dbReference type="Proteomes" id="UP000199690">
    <property type="component" value="Unassembled WGS sequence"/>
</dbReference>